<dbReference type="InterPro" id="IPR054738">
    <property type="entry name" value="Siphovirus-type_tail_C"/>
</dbReference>
<dbReference type="Proteomes" id="UP000619788">
    <property type="component" value="Unassembled WGS sequence"/>
</dbReference>
<evidence type="ECO:0000313" key="3">
    <source>
        <dbReference type="Proteomes" id="UP000619788"/>
    </source>
</evidence>
<evidence type="ECO:0000259" key="1">
    <source>
        <dbReference type="Pfam" id="PF22768"/>
    </source>
</evidence>
<dbReference type="Pfam" id="PF22768">
    <property type="entry name" value="SPP1_Dit"/>
    <property type="match status" value="1"/>
</dbReference>
<proteinExistence type="predicted"/>
<dbReference type="RefSeq" id="WP_204067539.1">
    <property type="nucleotide sequence ID" value="NZ_BOOJ01000052.1"/>
</dbReference>
<name>A0A8J3WQ47_9ACTN</name>
<dbReference type="EMBL" id="BOOJ01000052">
    <property type="protein sequence ID" value="GIH95446.1"/>
    <property type="molecule type" value="Genomic_DNA"/>
</dbReference>
<accession>A0A8J3WQ47</accession>
<sequence length="289" mass="31113">MSTPIDSPVYTLGTWQGNVVDDFGVEWVVEVEDGWSSSPPVKATIEEKTAGDGAWTGPGFYAARVINLTGKAQAPDRISMLEAKDRIKAALKPRVPIQLLVAEAHRTRTAQVRMSDRVELTDVSAHIFSWGMTITAGDPRRYDPTTTTVSTALPAATTTGRTYPKTYPVLYGGVVEGGTGSVFFLNEGDFDETPATITFNGPVQTPRVEHVQTGRNLTFDLTLDVGDVLVVDLLRQTALLNGTSNRAYTISAGSAWFMATPGLNEFAFRGVALPPTEPLMTVTAASAWT</sequence>
<protein>
    <recommendedName>
        <fullName evidence="1">Siphovirus-type tail component C-terminal domain-containing protein</fullName>
    </recommendedName>
</protein>
<feature type="domain" description="Siphovirus-type tail component C-terminal" evidence="1">
    <location>
        <begin position="192"/>
        <end position="268"/>
    </location>
</feature>
<keyword evidence="3" id="KW-1185">Reference proteome</keyword>
<comment type="caution">
    <text evidence="2">The sequence shown here is derived from an EMBL/GenBank/DDBJ whole genome shotgun (WGS) entry which is preliminary data.</text>
</comment>
<organism evidence="2 3">
    <name type="scientific">Planobispora siamensis</name>
    <dbReference type="NCBI Taxonomy" id="936338"/>
    <lineage>
        <taxon>Bacteria</taxon>
        <taxon>Bacillati</taxon>
        <taxon>Actinomycetota</taxon>
        <taxon>Actinomycetes</taxon>
        <taxon>Streptosporangiales</taxon>
        <taxon>Streptosporangiaceae</taxon>
        <taxon>Planobispora</taxon>
    </lineage>
</organism>
<reference evidence="2 3" key="1">
    <citation type="submission" date="2021-01" db="EMBL/GenBank/DDBJ databases">
        <title>Whole genome shotgun sequence of Planobispora siamensis NBRC 107568.</title>
        <authorList>
            <person name="Komaki H."/>
            <person name="Tamura T."/>
        </authorList>
    </citation>
    <scope>NUCLEOTIDE SEQUENCE [LARGE SCALE GENOMIC DNA]</scope>
    <source>
        <strain evidence="2 3">NBRC 107568</strain>
    </source>
</reference>
<gene>
    <name evidence="2" type="ORF">Psi01_60760</name>
</gene>
<dbReference type="Gene3D" id="2.60.120.860">
    <property type="match status" value="1"/>
</dbReference>
<dbReference type="AlphaFoldDB" id="A0A8J3WQ47"/>
<evidence type="ECO:0000313" key="2">
    <source>
        <dbReference type="EMBL" id="GIH95446.1"/>
    </source>
</evidence>